<organism evidence="2 3">
    <name type="scientific">Paenibacillus mucilaginosus (strain KNP414)</name>
    <dbReference type="NCBI Taxonomy" id="1036673"/>
    <lineage>
        <taxon>Bacteria</taxon>
        <taxon>Bacillati</taxon>
        <taxon>Bacillota</taxon>
        <taxon>Bacilli</taxon>
        <taxon>Bacillales</taxon>
        <taxon>Paenibacillaceae</taxon>
        <taxon>Paenibacillus</taxon>
    </lineage>
</organism>
<reference evidence="2 3" key="2">
    <citation type="journal article" date="2013" name="Genome Announc.">
        <title>Genome Sequence of Growth-Improving Paenibacillus mucilaginosus Strain KNP414.</title>
        <authorList>
            <person name="Lu J.J."/>
            <person name="Wang J.F."/>
            <person name="Hu X.F."/>
        </authorList>
    </citation>
    <scope>NUCLEOTIDE SEQUENCE [LARGE SCALE GENOMIC DNA]</scope>
    <source>
        <strain evidence="2 3">KNP414</strain>
    </source>
</reference>
<name>F8FB11_PAEMK</name>
<accession>F8FB11</accession>
<evidence type="ECO:0000256" key="1">
    <source>
        <dbReference type="SAM" id="MobiDB-lite"/>
    </source>
</evidence>
<dbReference type="Proteomes" id="UP000006620">
    <property type="component" value="Chromosome"/>
</dbReference>
<gene>
    <name evidence="2" type="ordered locus">KNP414_03096</name>
</gene>
<dbReference type="EMBL" id="CP002869">
    <property type="protein sequence ID" value="AEI41654.1"/>
    <property type="molecule type" value="Genomic_DNA"/>
</dbReference>
<evidence type="ECO:0000313" key="3">
    <source>
        <dbReference type="Proteomes" id="UP000006620"/>
    </source>
</evidence>
<dbReference type="PATRIC" id="fig|1036673.3.peg.2842"/>
<dbReference type="KEGG" id="pms:KNP414_03096"/>
<dbReference type="AlphaFoldDB" id="F8FB11"/>
<evidence type="ECO:0000313" key="2">
    <source>
        <dbReference type="EMBL" id="AEI41654.1"/>
    </source>
</evidence>
<proteinExistence type="predicted"/>
<protein>
    <submittedName>
        <fullName evidence="2">Uncharacterized protein</fullName>
    </submittedName>
</protein>
<reference evidence="3" key="1">
    <citation type="submission" date="2011-06" db="EMBL/GenBank/DDBJ databases">
        <title>Complete genome sequence of Paenibacillus mucilaginosus KNP414.</title>
        <authorList>
            <person name="Wang J."/>
            <person name="Hu S."/>
            <person name="Hu X."/>
            <person name="Zhang B."/>
            <person name="Dong D."/>
            <person name="Zhang S."/>
            <person name="Zhao K."/>
            <person name="Wu D."/>
        </authorList>
    </citation>
    <scope>NUCLEOTIDE SEQUENCE [LARGE SCALE GENOMIC DNA]</scope>
    <source>
        <strain evidence="3">KNP414</strain>
    </source>
</reference>
<dbReference type="HOGENOM" id="CLU_3293473_0_0_9"/>
<sequence>MYPPWYPRGTAGNTDRIDQKGVGNCFIPPAAAIKHALEPR</sequence>
<feature type="region of interest" description="Disordered" evidence="1">
    <location>
        <begin position="1"/>
        <end position="20"/>
    </location>
</feature>